<dbReference type="InterPro" id="IPR036397">
    <property type="entry name" value="RNaseH_sf"/>
</dbReference>
<dbReference type="InterPro" id="IPR002156">
    <property type="entry name" value="RNaseH_domain"/>
</dbReference>
<evidence type="ECO:0000313" key="2">
    <source>
        <dbReference type="EMBL" id="CAL1372499.1"/>
    </source>
</evidence>
<dbReference type="InterPro" id="IPR044730">
    <property type="entry name" value="RNase_H-like_dom_plant"/>
</dbReference>
<name>A0AAV2DH88_9ROSI</name>
<sequence>MNLGACSITRAELRGAVEGLQLAWDAGFRHVRLELDSACACQLLQSTDSGEHHHATDLDRAQELLKREWDVSVTHIYREGNKCADFLASRGHVAPLGLHMFSVADPMFCNWLLYNVQGLSESRMVLNER</sequence>
<dbReference type="InterPro" id="IPR053151">
    <property type="entry name" value="RNase_H-like"/>
</dbReference>
<evidence type="ECO:0000313" key="3">
    <source>
        <dbReference type="Proteomes" id="UP001497516"/>
    </source>
</evidence>
<dbReference type="GO" id="GO:0004523">
    <property type="term" value="F:RNA-DNA hybrid ribonuclease activity"/>
    <property type="evidence" value="ECO:0007669"/>
    <property type="project" value="InterPro"/>
</dbReference>
<proteinExistence type="predicted"/>
<dbReference type="AlphaFoldDB" id="A0AAV2DH88"/>
<dbReference type="Proteomes" id="UP001497516">
    <property type="component" value="Chromosome 2"/>
</dbReference>
<dbReference type="Pfam" id="PF13456">
    <property type="entry name" value="RVT_3"/>
    <property type="match status" value="1"/>
</dbReference>
<reference evidence="2 3" key="1">
    <citation type="submission" date="2024-04" db="EMBL/GenBank/DDBJ databases">
        <authorList>
            <person name="Fracassetti M."/>
        </authorList>
    </citation>
    <scope>NUCLEOTIDE SEQUENCE [LARGE SCALE GENOMIC DNA]</scope>
</reference>
<dbReference type="InterPro" id="IPR012337">
    <property type="entry name" value="RNaseH-like_sf"/>
</dbReference>
<feature type="domain" description="RNase H type-1" evidence="1">
    <location>
        <begin position="7"/>
        <end position="90"/>
    </location>
</feature>
<dbReference type="PANTHER" id="PTHR47723:SF13">
    <property type="entry name" value="PUTATIVE-RELATED"/>
    <property type="match status" value="1"/>
</dbReference>
<dbReference type="GO" id="GO:0003676">
    <property type="term" value="F:nucleic acid binding"/>
    <property type="evidence" value="ECO:0007669"/>
    <property type="project" value="InterPro"/>
</dbReference>
<protein>
    <recommendedName>
        <fullName evidence="1">RNase H type-1 domain-containing protein</fullName>
    </recommendedName>
</protein>
<dbReference type="SUPFAM" id="SSF53098">
    <property type="entry name" value="Ribonuclease H-like"/>
    <property type="match status" value="1"/>
</dbReference>
<accession>A0AAV2DH88</accession>
<dbReference type="EMBL" id="OZ034815">
    <property type="protein sequence ID" value="CAL1372499.1"/>
    <property type="molecule type" value="Genomic_DNA"/>
</dbReference>
<dbReference type="Gene3D" id="3.30.420.10">
    <property type="entry name" value="Ribonuclease H-like superfamily/Ribonuclease H"/>
    <property type="match status" value="1"/>
</dbReference>
<organism evidence="2 3">
    <name type="scientific">Linum trigynum</name>
    <dbReference type="NCBI Taxonomy" id="586398"/>
    <lineage>
        <taxon>Eukaryota</taxon>
        <taxon>Viridiplantae</taxon>
        <taxon>Streptophyta</taxon>
        <taxon>Embryophyta</taxon>
        <taxon>Tracheophyta</taxon>
        <taxon>Spermatophyta</taxon>
        <taxon>Magnoliopsida</taxon>
        <taxon>eudicotyledons</taxon>
        <taxon>Gunneridae</taxon>
        <taxon>Pentapetalae</taxon>
        <taxon>rosids</taxon>
        <taxon>fabids</taxon>
        <taxon>Malpighiales</taxon>
        <taxon>Linaceae</taxon>
        <taxon>Linum</taxon>
    </lineage>
</organism>
<gene>
    <name evidence="2" type="ORF">LTRI10_LOCUS14501</name>
</gene>
<dbReference type="CDD" id="cd06222">
    <property type="entry name" value="RNase_H_like"/>
    <property type="match status" value="1"/>
</dbReference>
<dbReference type="PANTHER" id="PTHR47723">
    <property type="entry name" value="OS05G0353850 PROTEIN"/>
    <property type="match status" value="1"/>
</dbReference>
<keyword evidence="3" id="KW-1185">Reference proteome</keyword>
<evidence type="ECO:0000259" key="1">
    <source>
        <dbReference type="Pfam" id="PF13456"/>
    </source>
</evidence>